<feature type="region of interest" description="Disordered" evidence="1">
    <location>
        <begin position="181"/>
        <end position="240"/>
    </location>
</feature>
<feature type="region of interest" description="Disordered" evidence="1">
    <location>
        <begin position="325"/>
        <end position="371"/>
    </location>
</feature>
<keyword evidence="3" id="KW-1185">Reference proteome</keyword>
<accession>A0A5C5XTJ1</accession>
<proteinExistence type="predicted"/>
<name>A0A5C5XTJ1_9PLAN</name>
<evidence type="ECO:0000313" key="3">
    <source>
        <dbReference type="Proteomes" id="UP000317238"/>
    </source>
</evidence>
<evidence type="ECO:0000313" key="2">
    <source>
        <dbReference type="EMBL" id="TWT65663.1"/>
    </source>
</evidence>
<dbReference type="Proteomes" id="UP000317238">
    <property type="component" value="Unassembled WGS sequence"/>
</dbReference>
<organism evidence="2 3">
    <name type="scientific">Crateriforma conspicua</name>
    <dbReference type="NCBI Taxonomy" id="2527996"/>
    <lineage>
        <taxon>Bacteria</taxon>
        <taxon>Pseudomonadati</taxon>
        <taxon>Planctomycetota</taxon>
        <taxon>Planctomycetia</taxon>
        <taxon>Planctomycetales</taxon>
        <taxon>Planctomycetaceae</taxon>
        <taxon>Crateriforma</taxon>
    </lineage>
</organism>
<sequence>MSDDRPLITAAEERTAEIHARCVTVERACRAIGFTADSSHERIATLIARVAGLRTLRRTIAEIAADDQVGCSERQVRRAMDELVAFGIIERTAEDPPKVRRRGRTPVVWLLGLRWDFLHQTVAEADQAEAISRGEVVENRPSEPVEIDDSDLRTFDRRGADIKAASCGHLTDIGRTFDRHRPKHSLCPNPIPHSPGPQSLSKADVDLDVDHSRSQGQRIRPGPDRPPDSPTPEPPVAVTRQATEPTALRLMAALRHPAGNVRTVWQVAAAFDAGLVSEFAIADAARAAVLMRAGDRVAYFRTTLAERCETDLAGLAQLLRRVRMTGGFPTSPPQRPEHPRPTMRSAGEEPRVPVHDRQRELATQLAAELGR</sequence>
<dbReference type="AlphaFoldDB" id="A0A5C5XTJ1"/>
<dbReference type="OrthoDB" id="9855264at2"/>
<feature type="compositionally biased region" description="Basic and acidic residues" evidence="1">
    <location>
        <begin position="203"/>
        <end position="213"/>
    </location>
</feature>
<comment type="caution">
    <text evidence="2">The sequence shown here is derived from an EMBL/GenBank/DDBJ whole genome shotgun (WGS) entry which is preliminary data.</text>
</comment>
<reference evidence="2 3" key="1">
    <citation type="submission" date="2019-02" db="EMBL/GenBank/DDBJ databases">
        <title>Deep-cultivation of Planctomycetes and their phenomic and genomic characterization uncovers novel biology.</title>
        <authorList>
            <person name="Wiegand S."/>
            <person name="Jogler M."/>
            <person name="Boedeker C."/>
            <person name="Pinto D."/>
            <person name="Vollmers J."/>
            <person name="Rivas-Marin E."/>
            <person name="Kohn T."/>
            <person name="Peeters S.H."/>
            <person name="Heuer A."/>
            <person name="Rast P."/>
            <person name="Oberbeckmann S."/>
            <person name="Bunk B."/>
            <person name="Jeske O."/>
            <person name="Meyerdierks A."/>
            <person name="Storesund J.E."/>
            <person name="Kallscheuer N."/>
            <person name="Luecker S."/>
            <person name="Lage O.M."/>
            <person name="Pohl T."/>
            <person name="Merkel B.J."/>
            <person name="Hornburger P."/>
            <person name="Mueller R.-W."/>
            <person name="Bruemmer F."/>
            <person name="Labrenz M."/>
            <person name="Spormann A.M."/>
            <person name="Op Den Camp H."/>
            <person name="Overmann J."/>
            <person name="Amann R."/>
            <person name="Jetten M.S.M."/>
            <person name="Mascher T."/>
            <person name="Medema M.H."/>
            <person name="Devos D.P."/>
            <person name="Kaster A.-K."/>
            <person name="Ovreas L."/>
            <person name="Rohde M."/>
            <person name="Galperin M.Y."/>
            <person name="Jogler C."/>
        </authorList>
    </citation>
    <scope>NUCLEOTIDE SEQUENCE [LARGE SCALE GENOMIC DNA]</scope>
    <source>
        <strain evidence="2 3">Pan14r</strain>
    </source>
</reference>
<dbReference type="EMBL" id="SJPL01000002">
    <property type="protein sequence ID" value="TWT65663.1"/>
    <property type="molecule type" value="Genomic_DNA"/>
</dbReference>
<feature type="compositionally biased region" description="Basic and acidic residues" evidence="1">
    <location>
        <begin position="335"/>
        <end position="360"/>
    </location>
</feature>
<gene>
    <name evidence="2" type="ORF">Pan14r_52120</name>
</gene>
<protein>
    <submittedName>
        <fullName evidence="2">Uncharacterized protein</fullName>
    </submittedName>
</protein>
<evidence type="ECO:0000256" key="1">
    <source>
        <dbReference type="SAM" id="MobiDB-lite"/>
    </source>
</evidence>
<dbReference type="RefSeq" id="WP_146440933.1">
    <property type="nucleotide sequence ID" value="NZ_SJPL01000002.1"/>
</dbReference>